<proteinExistence type="predicted"/>
<organism evidence="1 2">
    <name type="scientific">Dictyobacter kobayashii</name>
    <dbReference type="NCBI Taxonomy" id="2014872"/>
    <lineage>
        <taxon>Bacteria</taxon>
        <taxon>Bacillati</taxon>
        <taxon>Chloroflexota</taxon>
        <taxon>Ktedonobacteria</taxon>
        <taxon>Ktedonobacterales</taxon>
        <taxon>Dictyobacteraceae</taxon>
        <taxon>Dictyobacter</taxon>
    </lineage>
</organism>
<keyword evidence="2" id="KW-1185">Reference proteome</keyword>
<comment type="caution">
    <text evidence="1">The sequence shown here is derived from an EMBL/GenBank/DDBJ whole genome shotgun (WGS) entry which is preliminary data.</text>
</comment>
<accession>A0A402AJQ1</accession>
<sequence>MQNNNPVNATIEKWPALPFEDWKDTCETLHLWTQIVGKVRLQLSPPVNHWWHVPLYICARGLTTSPIPYQHGDFEITFDFIDHNLSIVTSEGSNKTLPLYPRSVANFYQEFMAALHALGIQVTINLHPCEIPNAIPFNQDLSHDAYDAVYVERFWHILCQIDTIFKEFRGRFIGKCSPVHFFWGSFDLAVTRFSGRKAPERKGADSITREAYSHEVISCGFWPGIASSPKAAFYAYAARNRLDSTMYPFDQPKLFTIPRWPKPSTSTTTCDRRAIPSKRCWISSRALMTPPLISPTGIVRHWNGPSKSE</sequence>
<dbReference type="AlphaFoldDB" id="A0A402AJQ1"/>
<evidence type="ECO:0000313" key="1">
    <source>
        <dbReference type="EMBL" id="GCE19285.1"/>
    </source>
</evidence>
<dbReference type="Proteomes" id="UP000287188">
    <property type="component" value="Unassembled WGS sequence"/>
</dbReference>
<gene>
    <name evidence="1" type="ORF">KDK_30850</name>
</gene>
<name>A0A402AJQ1_9CHLR</name>
<evidence type="ECO:0000313" key="2">
    <source>
        <dbReference type="Proteomes" id="UP000287188"/>
    </source>
</evidence>
<reference evidence="2" key="1">
    <citation type="submission" date="2018-12" db="EMBL/GenBank/DDBJ databases">
        <title>Tengunoibacter tsumagoiensis gen. nov., sp. nov., Dictyobacter kobayashii sp. nov., D. alpinus sp. nov., and D. joshuensis sp. nov. and description of Dictyobacteraceae fam. nov. within the order Ktedonobacterales isolated from Tengu-no-mugimeshi.</title>
        <authorList>
            <person name="Wang C.M."/>
            <person name="Zheng Y."/>
            <person name="Sakai Y."/>
            <person name="Toyoda A."/>
            <person name="Minakuchi Y."/>
            <person name="Abe K."/>
            <person name="Yokota A."/>
            <person name="Yabe S."/>
        </authorList>
    </citation>
    <scope>NUCLEOTIDE SEQUENCE [LARGE SCALE GENOMIC DNA]</scope>
    <source>
        <strain evidence="2">Uno11</strain>
    </source>
</reference>
<dbReference type="InterPro" id="IPR046038">
    <property type="entry name" value="DUF5996"/>
</dbReference>
<protein>
    <submittedName>
        <fullName evidence="1">Uncharacterized protein</fullName>
    </submittedName>
</protein>
<dbReference type="Pfam" id="PF19459">
    <property type="entry name" value="DUF5996"/>
    <property type="match status" value="1"/>
</dbReference>
<dbReference type="EMBL" id="BIFS01000001">
    <property type="protein sequence ID" value="GCE19285.1"/>
    <property type="molecule type" value="Genomic_DNA"/>
</dbReference>